<name>A0A3G8H2U2_9BURK</name>
<organism evidence="1 2">
    <name type="scientific">Cupriavidus pauculus</name>
    <dbReference type="NCBI Taxonomy" id="82633"/>
    <lineage>
        <taxon>Bacteria</taxon>
        <taxon>Pseudomonadati</taxon>
        <taxon>Pseudomonadota</taxon>
        <taxon>Betaproteobacteria</taxon>
        <taxon>Burkholderiales</taxon>
        <taxon>Burkholderiaceae</taxon>
        <taxon>Cupriavidus</taxon>
    </lineage>
</organism>
<protein>
    <submittedName>
        <fullName evidence="1">Uncharacterized protein</fullName>
    </submittedName>
</protein>
<dbReference type="OrthoDB" id="9008811at2"/>
<proteinExistence type="predicted"/>
<dbReference type="EMBL" id="CP033969">
    <property type="protein sequence ID" value="AZG14831.1"/>
    <property type="molecule type" value="Genomic_DNA"/>
</dbReference>
<accession>A0A3G8H2U2</accession>
<dbReference type="Proteomes" id="UP000270411">
    <property type="component" value="Chromosome 1"/>
</dbReference>
<reference evidence="2" key="1">
    <citation type="submission" date="2018-11" db="EMBL/GenBank/DDBJ databases">
        <title>FDA dAtabase for Regulatory Grade micrObial Sequences (FDA-ARGOS): Supporting development and validation of Infectious Disease Dx tests.</title>
        <authorList>
            <person name="Goldberg B."/>
            <person name="Campos J."/>
            <person name="Tallon L."/>
            <person name="Sadzewicz L."/>
            <person name="Zhao X."/>
            <person name="Vavikolanu K."/>
            <person name="Mehta A."/>
            <person name="Aluvathingal J."/>
            <person name="Nadendla S."/>
            <person name="Geyer C."/>
            <person name="Nandy P."/>
            <person name="Yan Y."/>
            <person name="Sichtig H."/>
        </authorList>
    </citation>
    <scope>NUCLEOTIDE SEQUENCE [LARGE SCALE GENOMIC DNA]</scope>
    <source>
        <strain evidence="2">FDAARGOS_614</strain>
    </source>
</reference>
<dbReference type="KEGG" id="cpau:EHF44_16155"/>
<evidence type="ECO:0000313" key="2">
    <source>
        <dbReference type="Proteomes" id="UP000270411"/>
    </source>
</evidence>
<dbReference type="AlphaFoldDB" id="A0A3G8H2U2"/>
<evidence type="ECO:0000313" key="1">
    <source>
        <dbReference type="EMBL" id="AZG14831.1"/>
    </source>
</evidence>
<gene>
    <name evidence="1" type="ORF">EHF44_16155</name>
</gene>
<dbReference type="RefSeq" id="WP_124684585.1">
    <property type="nucleotide sequence ID" value="NZ_CP033969.1"/>
</dbReference>
<sequence length="249" mass="27644">MKLALHPVDARMISVQAYLDEYGARALQGEAPQPRCPLCHRALLLIGALSTRIRPRFSHGANCRLPCPLVRHGDLPDGLRIDPSPDVHVSVAQRHAYVSRWEWHLQRMRRDDLLPSMPVERFLSLAELATQGGLWRQAGLHPALVPYLQLAMAGFLPGERGTRHGGSSVRFWFDGSAGSVADVQALRDPAPRFYKAYYARPRLATVPSQHHMFHLEEVALDLGFLAGPRPGMPAADVEACWAWLSGRGS</sequence>